<gene>
    <name evidence="1" type="ORF">PHMEG_0009099</name>
</gene>
<accession>A0A225WH23</accession>
<proteinExistence type="predicted"/>
<name>A0A225WH23_9STRA</name>
<dbReference type="AlphaFoldDB" id="A0A225WH23"/>
<evidence type="ECO:0000313" key="2">
    <source>
        <dbReference type="Proteomes" id="UP000198211"/>
    </source>
</evidence>
<comment type="caution">
    <text evidence="1">The sequence shown here is derived from an EMBL/GenBank/DDBJ whole genome shotgun (WGS) entry which is preliminary data.</text>
</comment>
<evidence type="ECO:0000313" key="1">
    <source>
        <dbReference type="EMBL" id="OWZ17031.1"/>
    </source>
</evidence>
<sequence>MPLDTQLQPISDFVLHGFRFAYGSGPPSAAIQFRWSYMVFETSSLPLVCPSRFHNRTSKLLHIGIDRLDIPNALRSSQLATASLSGLRFGGATLLPWMKLAKLCYYRVLPVSSACASSDRRPTKPEGPHHGCGRVQGTHTCVRSLVPSPY</sequence>
<protein>
    <submittedName>
        <fullName evidence="1">Uncharacterized protein</fullName>
    </submittedName>
</protein>
<dbReference type="EMBL" id="NBNE01000826">
    <property type="protein sequence ID" value="OWZ17031.1"/>
    <property type="molecule type" value="Genomic_DNA"/>
</dbReference>
<keyword evidence="2" id="KW-1185">Reference proteome</keyword>
<dbReference type="Proteomes" id="UP000198211">
    <property type="component" value="Unassembled WGS sequence"/>
</dbReference>
<organism evidence="1 2">
    <name type="scientific">Phytophthora megakarya</name>
    <dbReference type="NCBI Taxonomy" id="4795"/>
    <lineage>
        <taxon>Eukaryota</taxon>
        <taxon>Sar</taxon>
        <taxon>Stramenopiles</taxon>
        <taxon>Oomycota</taxon>
        <taxon>Peronosporomycetes</taxon>
        <taxon>Peronosporales</taxon>
        <taxon>Peronosporaceae</taxon>
        <taxon>Phytophthora</taxon>
    </lineage>
</organism>
<reference evidence="2" key="1">
    <citation type="submission" date="2017-03" db="EMBL/GenBank/DDBJ databases">
        <title>Phytopthora megakarya and P. palmivora, two closely related causual agents of cacao black pod achieved similar genome size and gene model numbers by different mechanisms.</title>
        <authorList>
            <person name="Ali S."/>
            <person name="Shao J."/>
            <person name="Larry D.J."/>
            <person name="Kronmiller B."/>
            <person name="Shen D."/>
            <person name="Strem M.D."/>
            <person name="Melnick R.L."/>
            <person name="Guiltinan M.J."/>
            <person name="Tyler B.M."/>
            <person name="Meinhardt L.W."/>
            <person name="Bailey B.A."/>
        </authorList>
    </citation>
    <scope>NUCLEOTIDE SEQUENCE [LARGE SCALE GENOMIC DNA]</scope>
    <source>
        <strain evidence="2">zdho120</strain>
    </source>
</reference>